<protein>
    <submittedName>
        <fullName evidence="1">Uncharacterized protein</fullName>
    </submittedName>
</protein>
<dbReference type="EMBL" id="JANRMS010000516">
    <property type="protein sequence ID" value="KAJ3538502.1"/>
    <property type="molecule type" value="Genomic_DNA"/>
</dbReference>
<accession>A0ACC1SF93</accession>
<proteinExistence type="predicted"/>
<evidence type="ECO:0000313" key="1">
    <source>
        <dbReference type="EMBL" id="KAJ3538502.1"/>
    </source>
</evidence>
<dbReference type="Proteomes" id="UP001148629">
    <property type="component" value="Unassembled WGS sequence"/>
</dbReference>
<evidence type="ECO:0000313" key="2">
    <source>
        <dbReference type="Proteomes" id="UP001148629"/>
    </source>
</evidence>
<keyword evidence="2" id="KW-1185">Reference proteome</keyword>
<organism evidence="1 2">
    <name type="scientific">Fusarium decemcellulare</name>
    <dbReference type="NCBI Taxonomy" id="57161"/>
    <lineage>
        <taxon>Eukaryota</taxon>
        <taxon>Fungi</taxon>
        <taxon>Dikarya</taxon>
        <taxon>Ascomycota</taxon>
        <taxon>Pezizomycotina</taxon>
        <taxon>Sordariomycetes</taxon>
        <taxon>Hypocreomycetidae</taxon>
        <taxon>Hypocreales</taxon>
        <taxon>Nectriaceae</taxon>
        <taxon>Fusarium</taxon>
        <taxon>Fusarium decemcellulare species complex</taxon>
    </lineage>
</organism>
<reference evidence="1" key="1">
    <citation type="submission" date="2022-08" db="EMBL/GenBank/DDBJ databases">
        <title>Genome Sequence of Fusarium decemcellulare.</title>
        <authorList>
            <person name="Buettner E."/>
        </authorList>
    </citation>
    <scope>NUCLEOTIDE SEQUENCE</scope>
    <source>
        <strain evidence="1">Babe19</strain>
    </source>
</reference>
<name>A0ACC1SF93_9HYPO</name>
<gene>
    <name evidence="1" type="ORF">NM208_g5881</name>
</gene>
<sequence>MTDLEVYIPWPWTLTSATHGTCPPMSRVLGTYAVAAIIISIVGLIFGHKIVVDWLSCHFFTHYSGSWRWTWIFSFGLSLGAAAVNTAIIVRHENRDSDYPLYFLFLLQLTLPRVSFLCLLLVFWLEWHCSGKVNEYGDNFMAKLSYGSSAAGALIAELVLQLPLLYFLGKIAYFAFRNDYFPGKENYNQVPKGAKMMHTAAVFHLVGSCVALAVSISLGTNICSSSNTSKHGRMSKLIAACVFLGILTFCADWVFWAGFLNLAGDIYCVPEIELQATIRIVFSAVAAFIGGAGCVWSDALGKNGVSAQFPPSNALTSKTCNLQAPAMERKSSDSGRINVTEQIHPEISHQRDDDNDLTLFQSMRKWHRVTLYCIGMTSAIIMYGFDYVIVGSSSAMPSFQKDYGFKHEGKWILPSLWLGLWNFASPGGSMAGAVFGGFFQDWRGRRQSLAVGSFLSAIGVAIIFVSNLFDDINARRGVFLAGKAFQGAAIGIVLTTTQTYMSEILPPTLRGPILAFFPTFTLLGQLIGAAVIYSCLQLDDGYRICFAVQWPFSVIPLIMAFIIPESPIYLIRKDKYFRAFDAQKRLDPKGVDTRRSLAILQQNIDHERRQANATYTDCFKPLNLRRTLIVIFANLLPMFFGLALLAKSSYFVQVVGMEADLSLLILVFGIVAGLLANFASIWITSRFGRRPLSMISLSVLVVLWASMGISGIWSGPATVWYTSGCMIAIIVVAGLGVWPCSYAISAEVSSLHLRSKAQGIGWFTASSSASIFGFVLPYIFNSDQGNLGAKTGFVFAGFCVLALVGVYYQVPEMKGRTQAEIDHFF</sequence>
<comment type="caution">
    <text evidence="1">The sequence shown here is derived from an EMBL/GenBank/DDBJ whole genome shotgun (WGS) entry which is preliminary data.</text>
</comment>